<sequence length="104" mass="11960">MEEEVVGQIWTGRRVRWGSLDVKSSSAGGAAQVRSNLVVGDVGVEEGSWVRLRRRKNIAAARRIDEEIADNGRKGDSVWWWSAMDLPTLREVDLREWIRERERV</sequence>
<evidence type="ECO:0000313" key="2">
    <source>
        <dbReference type="Proteomes" id="UP001418222"/>
    </source>
</evidence>
<protein>
    <submittedName>
        <fullName evidence="1">Uncharacterized protein</fullName>
    </submittedName>
</protein>
<comment type="caution">
    <text evidence="1">The sequence shown here is derived from an EMBL/GenBank/DDBJ whole genome shotgun (WGS) entry which is preliminary data.</text>
</comment>
<keyword evidence="2" id="KW-1185">Reference proteome</keyword>
<gene>
    <name evidence="1" type="ORF">KSP39_PZI021846</name>
</gene>
<accession>A0AAP0AYN7</accession>
<dbReference type="EMBL" id="JBBWWQ010000019">
    <property type="protein sequence ID" value="KAK8919283.1"/>
    <property type="molecule type" value="Genomic_DNA"/>
</dbReference>
<dbReference type="Proteomes" id="UP001418222">
    <property type="component" value="Unassembled WGS sequence"/>
</dbReference>
<name>A0AAP0AYN7_9ASPA</name>
<organism evidence="1 2">
    <name type="scientific">Platanthera zijinensis</name>
    <dbReference type="NCBI Taxonomy" id="2320716"/>
    <lineage>
        <taxon>Eukaryota</taxon>
        <taxon>Viridiplantae</taxon>
        <taxon>Streptophyta</taxon>
        <taxon>Embryophyta</taxon>
        <taxon>Tracheophyta</taxon>
        <taxon>Spermatophyta</taxon>
        <taxon>Magnoliopsida</taxon>
        <taxon>Liliopsida</taxon>
        <taxon>Asparagales</taxon>
        <taxon>Orchidaceae</taxon>
        <taxon>Orchidoideae</taxon>
        <taxon>Orchideae</taxon>
        <taxon>Orchidinae</taxon>
        <taxon>Platanthera</taxon>
    </lineage>
</organism>
<proteinExistence type="predicted"/>
<dbReference type="AlphaFoldDB" id="A0AAP0AYN7"/>
<evidence type="ECO:0000313" key="1">
    <source>
        <dbReference type="EMBL" id="KAK8919283.1"/>
    </source>
</evidence>
<reference evidence="1 2" key="1">
    <citation type="journal article" date="2022" name="Nat. Plants">
        <title>Genomes of leafy and leafless Platanthera orchids illuminate the evolution of mycoheterotrophy.</title>
        <authorList>
            <person name="Li M.H."/>
            <person name="Liu K.W."/>
            <person name="Li Z."/>
            <person name="Lu H.C."/>
            <person name="Ye Q.L."/>
            <person name="Zhang D."/>
            <person name="Wang J.Y."/>
            <person name="Li Y.F."/>
            <person name="Zhong Z.M."/>
            <person name="Liu X."/>
            <person name="Yu X."/>
            <person name="Liu D.K."/>
            <person name="Tu X.D."/>
            <person name="Liu B."/>
            <person name="Hao Y."/>
            <person name="Liao X.Y."/>
            <person name="Jiang Y.T."/>
            <person name="Sun W.H."/>
            <person name="Chen J."/>
            <person name="Chen Y.Q."/>
            <person name="Ai Y."/>
            <person name="Zhai J.W."/>
            <person name="Wu S.S."/>
            <person name="Zhou Z."/>
            <person name="Hsiao Y.Y."/>
            <person name="Wu W.L."/>
            <person name="Chen Y.Y."/>
            <person name="Lin Y.F."/>
            <person name="Hsu J.L."/>
            <person name="Li C.Y."/>
            <person name="Wang Z.W."/>
            <person name="Zhao X."/>
            <person name="Zhong W.Y."/>
            <person name="Ma X.K."/>
            <person name="Ma L."/>
            <person name="Huang J."/>
            <person name="Chen G.Z."/>
            <person name="Huang M.Z."/>
            <person name="Huang L."/>
            <person name="Peng D.H."/>
            <person name="Luo Y.B."/>
            <person name="Zou S.Q."/>
            <person name="Chen S.P."/>
            <person name="Lan S."/>
            <person name="Tsai W.C."/>
            <person name="Van de Peer Y."/>
            <person name="Liu Z.J."/>
        </authorList>
    </citation>
    <scope>NUCLEOTIDE SEQUENCE [LARGE SCALE GENOMIC DNA]</scope>
    <source>
        <strain evidence="1">Lor287</strain>
    </source>
</reference>